<dbReference type="PATRIC" id="fig|1195236.3.peg.3798"/>
<comment type="caution">
    <text evidence="2">The sequence shown here is derived from an EMBL/GenBank/DDBJ whole genome shotgun (WGS) entry which is preliminary data.</text>
</comment>
<dbReference type="EMBL" id="AORV01000049">
    <property type="protein sequence ID" value="EMS70684.1"/>
    <property type="molecule type" value="Genomic_DNA"/>
</dbReference>
<name>S0FNG6_RUMCE</name>
<feature type="region of interest" description="Disordered" evidence="1">
    <location>
        <begin position="1"/>
        <end position="45"/>
    </location>
</feature>
<dbReference type="STRING" id="1195236.CTER_3574"/>
<reference evidence="2 3" key="1">
    <citation type="journal article" date="2013" name="Genome Announc.">
        <title>Draft Genome Sequence of the Cellulolytic, Mesophilic, Anaerobic Bacterium Clostridium termitidis Strain CT1112 (DSM 5398).</title>
        <authorList>
            <person name="Lal S."/>
            <person name="Ramachandran U."/>
            <person name="Zhang X."/>
            <person name="Munir R."/>
            <person name="Sparling R."/>
            <person name="Levin D.B."/>
        </authorList>
    </citation>
    <scope>NUCLEOTIDE SEQUENCE [LARGE SCALE GENOMIC DNA]</scope>
    <source>
        <strain evidence="2 3">CT1112</strain>
    </source>
</reference>
<dbReference type="Proteomes" id="UP000014155">
    <property type="component" value="Unassembled WGS sequence"/>
</dbReference>
<dbReference type="NCBIfam" id="NF040908">
    <property type="entry name" value="CPC_1213_fam"/>
    <property type="match status" value="1"/>
</dbReference>
<organism evidence="2 3">
    <name type="scientific">Ruminiclostridium cellobioparum subsp. termitidis CT1112</name>
    <dbReference type="NCBI Taxonomy" id="1195236"/>
    <lineage>
        <taxon>Bacteria</taxon>
        <taxon>Bacillati</taxon>
        <taxon>Bacillota</taxon>
        <taxon>Clostridia</taxon>
        <taxon>Eubacteriales</taxon>
        <taxon>Oscillospiraceae</taxon>
        <taxon>Ruminiclostridium</taxon>
    </lineage>
</organism>
<dbReference type="InterPro" id="IPR053788">
    <property type="entry name" value="CPC_1213-like"/>
</dbReference>
<dbReference type="RefSeq" id="WP_004627949.1">
    <property type="nucleotide sequence ID" value="NZ_AORV01000049.1"/>
</dbReference>
<sequence>MPTDKRSKKTKDKREDGAFPSKNITHDPQAESARAKFGKDTTAGE</sequence>
<accession>S0FNG6</accession>
<keyword evidence="3" id="KW-1185">Reference proteome</keyword>
<evidence type="ECO:0000313" key="2">
    <source>
        <dbReference type="EMBL" id="EMS70684.1"/>
    </source>
</evidence>
<proteinExistence type="predicted"/>
<evidence type="ECO:0000313" key="3">
    <source>
        <dbReference type="Proteomes" id="UP000014155"/>
    </source>
</evidence>
<evidence type="ECO:0000256" key="1">
    <source>
        <dbReference type="SAM" id="MobiDB-lite"/>
    </source>
</evidence>
<gene>
    <name evidence="2" type="ORF">CTER_3574</name>
</gene>
<feature type="compositionally biased region" description="Basic residues" evidence="1">
    <location>
        <begin position="1"/>
        <end position="11"/>
    </location>
</feature>
<protein>
    <submittedName>
        <fullName evidence="2">Uncharacterized protein</fullName>
    </submittedName>
</protein>
<feature type="compositionally biased region" description="Basic and acidic residues" evidence="1">
    <location>
        <begin position="24"/>
        <end position="39"/>
    </location>
</feature>
<dbReference type="AlphaFoldDB" id="S0FNG6"/>